<protein>
    <submittedName>
        <fullName evidence="3">DUF4296 domain-containing protein</fullName>
    </submittedName>
</protein>
<accession>A0ABZ0TTU9</accession>
<feature type="domain" description="DUF4296" evidence="2">
    <location>
        <begin position="24"/>
        <end position="107"/>
    </location>
</feature>
<organism evidence="3 4">
    <name type="scientific">Mucilaginibacter sabulilitoris</name>
    <dbReference type="NCBI Taxonomy" id="1173583"/>
    <lineage>
        <taxon>Bacteria</taxon>
        <taxon>Pseudomonadati</taxon>
        <taxon>Bacteroidota</taxon>
        <taxon>Sphingobacteriia</taxon>
        <taxon>Sphingobacteriales</taxon>
        <taxon>Sphingobacteriaceae</taxon>
        <taxon>Mucilaginibacter</taxon>
    </lineage>
</organism>
<evidence type="ECO:0000259" key="2">
    <source>
        <dbReference type="Pfam" id="PF14129"/>
    </source>
</evidence>
<evidence type="ECO:0000313" key="3">
    <source>
        <dbReference type="EMBL" id="WPU96297.1"/>
    </source>
</evidence>
<dbReference type="RefSeq" id="WP_321565396.1">
    <property type="nucleotide sequence ID" value="NZ_CP139558.1"/>
</dbReference>
<reference evidence="3 4" key="1">
    <citation type="submission" date="2023-11" db="EMBL/GenBank/DDBJ databases">
        <title>Analysis of the Genomes of Mucilaginibacter gossypii cycad 4 and M. sabulilitoris SNA2: microbes with the potential for plant growth promotion.</title>
        <authorList>
            <person name="Hirsch A.M."/>
            <person name="Humm E."/>
            <person name="Rubbi M."/>
            <person name="Del Vecchio G."/>
            <person name="Ha S.M."/>
            <person name="Pellegrini M."/>
            <person name="Gunsalus R.P."/>
        </authorList>
    </citation>
    <scope>NUCLEOTIDE SEQUENCE [LARGE SCALE GENOMIC DNA]</scope>
    <source>
        <strain evidence="3 4">SNA2</strain>
    </source>
</reference>
<dbReference type="Pfam" id="PF14129">
    <property type="entry name" value="DUF4296"/>
    <property type="match status" value="1"/>
</dbReference>
<dbReference type="InterPro" id="IPR025381">
    <property type="entry name" value="DUF4296"/>
</dbReference>
<feature type="compositionally biased region" description="Basic residues" evidence="1">
    <location>
        <begin position="186"/>
        <end position="195"/>
    </location>
</feature>
<feature type="compositionally biased region" description="Basic and acidic residues" evidence="1">
    <location>
        <begin position="199"/>
        <end position="215"/>
    </location>
</feature>
<dbReference type="PROSITE" id="PS51257">
    <property type="entry name" value="PROKAR_LIPOPROTEIN"/>
    <property type="match status" value="1"/>
</dbReference>
<sequence>MHKYLILFFSVTLFLCSCKSEGVPNGVIKPNVMAGLLTEIHLIDGRLYNGMQNPDTLYKYGMGNYLAAFEQFHTDSAIFKKSLNYYSTQPDKLSVIYDQVDARIKALTDSVNLVQTKIRQAQLKVDSLKADSVKKARQKMSKSELKADSIKTAARVKLQAQRTADSLKKVQESLRKPVRKIDSLKKAMRQKRKAVHIADSLKKLKQKHPDALPKK</sequence>
<keyword evidence="4" id="KW-1185">Reference proteome</keyword>
<feature type="region of interest" description="Disordered" evidence="1">
    <location>
        <begin position="185"/>
        <end position="215"/>
    </location>
</feature>
<proteinExistence type="predicted"/>
<name>A0ABZ0TTU9_9SPHI</name>
<gene>
    <name evidence="3" type="ORF">SNE25_12290</name>
</gene>
<evidence type="ECO:0000313" key="4">
    <source>
        <dbReference type="Proteomes" id="UP001324380"/>
    </source>
</evidence>
<dbReference type="Proteomes" id="UP001324380">
    <property type="component" value="Chromosome"/>
</dbReference>
<dbReference type="EMBL" id="CP139558">
    <property type="protein sequence ID" value="WPU96297.1"/>
    <property type="molecule type" value="Genomic_DNA"/>
</dbReference>
<evidence type="ECO:0000256" key="1">
    <source>
        <dbReference type="SAM" id="MobiDB-lite"/>
    </source>
</evidence>